<sequence length="163" mass="18181">MKDGSAPRRTEQDQLFFEDLEVGMRVSGRERQLMQGDFQAFSALTGDAHPIHYDEAYASQTSFGRCVAHGLLLTGLAALGASPISGRLHASMVAFVWQEMRFLKPVFIGDRVTPEHEVHSLHEMHGKPHGRVRFIVRLHEQARGIVAEGHHDYLLRTRVGAGA</sequence>
<comment type="caution">
    <text evidence="2">The sequence shown here is derived from an EMBL/GenBank/DDBJ whole genome shotgun (WGS) entry which is preliminary data.</text>
</comment>
<dbReference type="GO" id="GO:0006633">
    <property type="term" value="P:fatty acid biosynthetic process"/>
    <property type="evidence" value="ECO:0007669"/>
    <property type="project" value="TreeGrafter"/>
</dbReference>
<dbReference type="Gene3D" id="3.10.129.10">
    <property type="entry name" value="Hotdog Thioesterase"/>
    <property type="match status" value="1"/>
</dbReference>
<organism evidence="2 3">
    <name type="scientific">Microvirga flocculans</name>
    <dbReference type="NCBI Taxonomy" id="217168"/>
    <lineage>
        <taxon>Bacteria</taxon>
        <taxon>Pseudomonadati</taxon>
        <taxon>Pseudomonadota</taxon>
        <taxon>Alphaproteobacteria</taxon>
        <taxon>Hyphomicrobiales</taxon>
        <taxon>Methylobacteriaceae</taxon>
        <taxon>Microvirga</taxon>
    </lineage>
</organism>
<dbReference type="Pfam" id="PF01575">
    <property type="entry name" value="MaoC_dehydratas"/>
    <property type="match status" value="1"/>
</dbReference>
<evidence type="ECO:0000313" key="2">
    <source>
        <dbReference type="EMBL" id="MBB4041165.1"/>
    </source>
</evidence>
<feature type="domain" description="MaoC-like" evidence="1">
    <location>
        <begin position="25"/>
        <end position="126"/>
    </location>
</feature>
<dbReference type="InterPro" id="IPR050965">
    <property type="entry name" value="UPF0336/Enoyl-CoA_hydratase"/>
</dbReference>
<dbReference type="GO" id="GO:0019171">
    <property type="term" value="F:(3R)-hydroxyacyl-[acyl-carrier-protein] dehydratase activity"/>
    <property type="evidence" value="ECO:0007669"/>
    <property type="project" value="TreeGrafter"/>
</dbReference>
<dbReference type="AlphaFoldDB" id="A0A7W6IGL6"/>
<dbReference type="PANTHER" id="PTHR43437">
    <property type="entry name" value="HYDROXYACYL-THIOESTER DEHYDRATASE TYPE 2, MITOCHONDRIAL-RELATED"/>
    <property type="match status" value="1"/>
</dbReference>
<reference evidence="2 3" key="1">
    <citation type="submission" date="2020-08" db="EMBL/GenBank/DDBJ databases">
        <title>Genomic Encyclopedia of Type Strains, Phase IV (KMG-IV): sequencing the most valuable type-strain genomes for metagenomic binning, comparative biology and taxonomic classification.</title>
        <authorList>
            <person name="Goeker M."/>
        </authorList>
    </citation>
    <scope>NUCLEOTIDE SEQUENCE [LARGE SCALE GENOMIC DNA]</scope>
    <source>
        <strain evidence="2 3">DSM 15743</strain>
    </source>
</reference>
<accession>A0A7W6IGL6</accession>
<protein>
    <submittedName>
        <fullName evidence="2">Acyl dehydratase</fullName>
    </submittedName>
</protein>
<dbReference type="RefSeq" id="WP_027316509.1">
    <property type="nucleotide sequence ID" value="NZ_JACIDC010000009.1"/>
</dbReference>
<dbReference type="SUPFAM" id="SSF54637">
    <property type="entry name" value="Thioesterase/thiol ester dehydrase-isomerase"/>
    <property type="match status" value="1"/>
</dbReference>
<gene>
    <name evidence="2" type="ORF">GGR34_002828</name>
</gene>
<evidence type="ECO:0000259" key="1">
    <source>
        <dbReference type="Pfam" id="PF01575"/>
    </source>
</evidence>
<evidence type="ECO:0000313" key="3">
    <source>
        <dbReference type="Proteomes" id="UP000519439"/>
    </source>
</evidence>
<keyword evidence="3" id="KW-1185">Reference proteome</keyword>
<dbReference type="Proteomes" id="UP000519439">
    <property type="component" value="Unassembled WGS sequence"/>
</dbReference>
<dbReference type="InterPro" id="IPR002539">
    <property type="entry name" value="MaoC-like_dom"/>
</dbReference>
<dbReference type="InterPro" id="IPR029069">
    <property type="entry name" value="HotDog_dom_sf"/>
</dbReference>
<dbReference type="EMBL" id="JACIDC010000009">
    <property type="protein sequence ID" value="MBB4041165.1"/>
    <property type="molecule type" value="Genomic_DNA"/>
</dbReference>
<proteinExistence type="predicted"/>
<dbReference type="PANTHER" id="PTHR43437:SF3">
    <property type="entry name" value="HYDROXYACYL-THIOESTER DEHYDRATASE TYPE 2, MITOCHONDRIAL"/>
    <property type="match status" value="1"/>
</dbReference>
<name>A0A7W6IGL6_9HYPH</name>